<sequence>MISHYQKIFFHYFARRSMVCIVSGCYGSNEVSKLKDLSWSRYTNSLAKKARQRLYHLRRLRDFKLPSKVLRNFYTCTIESILTGNITVWFGNLQQAGQTNTPKGDFQKQ</sequence>
<dbReference type="Pfam" id="PF09004">
    <property type="entry name" value="ALKBH8_N"/>
    <property type="match status" value="1"/>
</dbReference>
<name>A0AAD9DUZ8_9TELE</name>
<keyword evidence="3" id="KW-1185">Reference proteome</keyword>
<dbReference type="GO" id="GO:0008168">
    <property type="term" value="F:methyltransferase activity"/>
    <property type="evidence" value="ECO:0007669"/>
    <property type="project" value="InterPro"/>
</dbReference>
<protein>
    <recommendedName>
        <fullName evidence="1">Alkylated DNA repair protein AlkB homologue 8 N-terminal domain-containing protein</fullName>
    </recommendedName>
</protein>
<evidence type="ECO:0000313" key="2">
    <source>
        <dbReference type="EMBL" id="KAK1793744.1"/>
    </source>
</evidence>
<comment type="caution">
    <text evidence="2">The sequence shown here is derived from an EMBL/GenBank/DDBJ whole genome shotgun (WGS) entry which is preliminary data.</text>
</comment>
<dbReference type="Proteomes" id="UP001239994">
    <property type="component" value="Unassembled WGS sequence"/>
</dbReference>
<accession>A0AAD9DUZ8</accession>
<dbReference type="InterPro" id="IPR015095">
    <property type="entry name" value="AlkB_hom8_N"/>
</dbReference>
<proteinExistence type="predicted"/>
<organism evidence="2 3">
    <name type="scientific">Electrophorus voltai</name>
    <dbReference type="NCBI Taxonomy" id="2609070"/>
    <lineage>
        <taxon>Eukaryota</taxon>
        <taxon>Metazoa</taxon>
        <taxon>Chordata</taxon>
        <taxon>Craniata</taxon>
        <taxon>Vertebrata</taxon>
        <taxon>Euteleostomi</taxon>
        <taxon>Actinopterygii</taxon>
        <taxon>Neopterygii</taxon>
        <taxon>Teleostei</taxon>
        <taxon>Ostariophysi</taxon>
        <taxon>Gymnotiformes</taxon>
        <taxon>Gymnotoidei</taxon>
        <taxon>Gymnotidae</taxon>
        <taxon>Electrophorus</taxon>
    </lineage>
</organism>
<feature type="domain" description="Alkylated DNA repair protein AlkB homologue 8 N-terminal" evidence="1">
    <location>
        <begin position="39"/>
        <end position="80"/>
    </location>
</feature>
<dbReference type="GO" id="GO:0016706">
    <property type="term" value="F:2-oxoglutarate-dependent dioxygenase activity"/>
    <property type="evidence" value="ECO:0007669"/>
    <property type="project" value="InterPro"/>
</dbReference>
<dbReference type="EMBL" id="JAROKS010000017">
    <property type="protein sequence ID" value="KAK1793744.1"/>
    <property type="molecule type" value="Genomic_DNA"/>
</dbReference>
<reference evidence="2" key="1">
    <citation type="submission" date="2023-03" db="EMBL/GenBank/DDBJ databases">
        <title>Electrophorus voltai genome.</title>
        <authorList>
            <person name="Bian C."/>
        </authorList>
    </citation>
    <scope>NUCLEOTIDE SEQUENCE</scope>
    <source>
        <strain evidence="2">CB-2022</strain>
        <tissue evidence="2">Muscle</tissue>
    </source>
</reference>
<evidence type="ECO:0000259" key="1">
    <source>
        <dbReference type="Pfam" id="PF09004"/>
    </source>
</evidence>
<gene>
    <name evidence="2" type="ORF">P4O66_001478</name>
</gene>
<evidence type="ECO:0000313" key="3">
    <source>
        <dbReference type="Proteomes" id="UP001239994"/>
    </source>
</evidence>
<dbReference type="AlphaFoldDB" id="A0AAD9DUZ8"/>